<gene>
    <name evidence="1" type="ORF">Cflav_PD5128</name>
</gene>
<dbReference type="AlphaFoldDB" id="B9XC25"/>
<sequence precursor="true">MHGPKPGKRKCAVLPFTSAPITQALADAHKRGVTIQVPTYDAVASLPNSTCKGWELEKSEAISSRSVMEVKRRIRFGSVACCPPVIVCCI</sequence>
<comment type="caution">
    <text evidence="1">The sequence shown here is derived from an EMBL/GenBank/DDBJ whole genome shotgun (WGS) entry which is preliminary data.</text>
</comment>
<name>B9XC25_PEDPL</name>
<dbReference type="EMBL" id="ABOX02000004">
    <property type="protein sequence ID" value="EEF62493.1"/>
    <property type="molecule type" value="Genomic_DNA"/>
</dbReference>
<proteinExistence type="predicted"/>
<evidence type="ECO:0000313" key="1">
    <source>
        <dbReference type="EMBL" id="EEF62493.1"/>
    </source>
</evidence>
<dbReference type="Proteomes" id="UP000003688">
    <property type="component" value="Unassembled WGS sequence"/>
</dbReference>
<dbReference type="STRING" id="320771.Cflav_PD5128"/>
<reference evidence="1 2" key="1">
    <citation type="journal article" date="2011" name="J. Bacteriol.">
        <title>Genome sequence of 'Pedosphaera parvula' Ellin514, an aerobic Verrucomicrobial isolate from pasture soil.</title>
        <authorList>
            <person name="Kant R."/>
            <person name="van Passel M.W."/>
            <person name="Sangwan P."/>
            <person name="Palva A."/>
            <person name="Lucas S."/>
            <person name="Copeland A."/>
            <person name="Lapidus A."/>
            <person name="Glavina Del Rio T."/>
            <person name="Dalin E."/>
            <person name="Tice H."/>
            <person name="Bruce D."/>
            <person name="Goodwin L."/>
            <person name="Pitluck S."/>
            <person name="Chertkov O."/>
            <person name="Larimer F.W."/>
            <person name="Land M.L."/>
            <person name="Hauser L."/>
            <person name="Brettin T.S."/>
            <person name="Detter J.C."/>
            <person name="Han S."/>
            <person name="de Vos W.M."/>
            <person name="Janssen P.H."/>
            <person name="Smidt H."/>
        </authorList>
    </citation>
    <scope>NUCLEOTIDE SEQUENCE [LARGE SCALE GENOMIC DNA]</scope>
    <source>
        <strain evidence="1 2">Ellin514</strain>
    </source>
</reference>
<accession>B9XC25</accession>
<protein>
    <submittedName>
        <fullName evidence="1">Uncharacterized protein</fullName>
    </submittedName>
</protein>
<evidence type="ECO:0000313" key="2">
    <source>
        <dbReference type="Proteomes" id="UP000003688"/>
    </source>
</evidence>
<keyword evidence="2" id="KW-1185">Reference proteome</keyword>
<organism evidence="1 2">
    <name type="scientific">Pedosphaera parvula (strain Ellin514)</name>
    <dbReference type="NCBI Taxonomy" id="320771"/>
    <lineage>
        <taxon>Bacteria</taxon>
        <taxon>Pseudomonadati</taxon>
        <taxon>Verrucomicrobiota</taxon>
        <taxon>Pedosphaerae</taxon>
        <taxon>Pedosphaerales</taxon>
        <taxon>Pedosphaeraceae</taxon>
        <taxon>Pedosphaera</taxon>
    </lineage>
</organism>